<dbReference type="Pfam" id="PF00642">
    <property type="entry name" value="zf-CCCH"/>
    <property type="match status" value="1"/>
</dbReference>
<dbReference type="PANTHER" id="PTHR36886">
    <property type="entry name" value="PROTEIN FRIGIDA-ESSENTIAL 1"/>
    <property type="match status" value="1"/>
</dbReference>
<dbReference type="InterPro" id="IPR041367">
    <property type="entry name" value="Znf-CCCH_4"/>
</dbReference>
<dbReference type="SMART" id="SM00356">
    <property type="entry name" value="ZnF_C3H1"/>
    <property type="match status" value="3"/>
</dbReference>
<feature type="domain" description="C3H1-type" evidence="6">
    <location>
        <begin position="192"/>
        <end position="219"/>
    </location>
</feature>
<name>A0A834ZI45_TETSI</name>
<feature type="region of interest" description="Disordered" evidence="5">
    <location>
        <begin position="844"/>
        <end position="927"/>
    </location>
</feature>
<evidence type="ECO:0000313" key="8">
    <source>
        <dbReference type="Proteomes" id="UP000655225"/>
    </source>
</evidence>
<dbReference type="EMBL" id="JABCRI010000005">
    <property type="protein sequence ID" value="KAF8405850.1"/>
    <property type="molecule type" value="Genomic_DNA"/>
</dbReference>
<organism evidence="7 8">
    <name type="scientific">Tetracentron sinense</name>
    <name type="common">Spur-leaf</name>
    <dbReference type="NCBI Taxonomy" id="13715"/>
    <lineage>
        <taxon>Eukaryota</taxon>
        <taxon>Viridiplantae</taxon>
        <taxon>Streptophyta</taxon>
        <taxon>Embryophyta</taxon>
        <taxon>Tracheophyta</taxon>
        <taxon>Spermatophyta</taxon>
        <taxon>Magnoliopsida</taxon>
        <taxon>Trochodendrales</taxon>
        <taxon>Trochodendraceae</taxon>
        <taxon>Tetracentron</taxon>
    </lineage>
</organism>
<feature type="compositionally biased region" description="Basic residues" evidence="5">
    <location>
        <begin position="153"/>
        <end position="169"/>
    </location>
</feature>
<dbReference type="InterPro" id="IPR052650">
    <property type="entry name" value="Zinc_finger_CCCH"/>
</dbReference>
<reference evidence="7 8" key="1">
    <citation type="submission" date="2020-04" db="EMBL/GenBank/DDBJ databases">
        <title>Plant Genome Project.</title>
        <authorList>
            <person name="Zhang R.-G."/>
        </authorList>
    </citation>
    <scope>NUCLEOTIDE SEQUENCE [LARGE SCALE GENOMIC DNA]</scope>
    <source>
        <strain evidence="7">YNK0</strain>
        <tissue evidence="7">Leaf</tissue>
    </source>
</reference>
<evidence type="ECO:0000256" key="1">
    <source>
        <dbReference type="ARBA" id="ARBA00022723"/>
    </source>
</evidence>
<keyword evidence="8" id="KW-1185">Reference proteome</keyword>
<dbReference type="PANTHER" id="PTHR36886:SF8">
    <property type="entry name" value="ZINC FINGER CCCH DOMAIN-CONTAINING PROTEIN 38"/>
    <property type="match status" value="1"/>
</dbReference>
<feature type="zinc finger region" description="C3H1-type" evidence="4">
    <location>
        <begin position="281"/>
        <end position="308"/>
    </location>
</feature>
<evidence type="ECO:0000256" key="4">
    <source>
        <dbReference type="PROSITE-ProRule" id="PRU00723"/>
    </source>
</evidence>
<feature type="compositionally biased region" description="Basic and acidic residues" evidence="5">
    <location>
        <begin position="496"/>
        <end position="509"/>
    </location>
</feature>
<proteinExistence type="predicted"/>
<evidence type="ECO:0000256" key="3">
    <source>
        <dbReference type="ARBA" id="ARBA00022833"/>
    </source>
</evidence>
<keyword evidence="3 4" id="KW-0862">Zinc</keyword>
<evidence type="ECO:0000256" key="5">
    <source>
        <dbReference type="SAM" id="MobiDB-lite"/>
    </source>
</evidence>
<dbReference type="Gene3D" id="3.30.1370.210">
    <property type="match status" value="1"/>
</dbReference>
<feature type="compositionally biased region" description="Basic and acidic residues" evidence="5">
    <location>
        <begin position="58"/>
        <end position="69"/>
    </location>
</feature>
<feature type="domain" description="C3H1-type" evidence="6">
    <location>
        <begin position="281"/>
        <end position="308"/>
    </location>
</feature>
<dbReference type="PROSITE" id="PS50103">
    <property type="entry name" value="ZF_C3H1"/>
    <property type="match status" value="3"/>
</dbReference>
<dbReference type="Gene3D" id="1.20.120.1350">
    <property type="entry name" value="Pneumovirus matrix protein 2 (M2), zinc-binding domain"/>
    <property type="match status" value="1"/>
</dbReference>
<feature type="region of interest" description="Disordered" evidence="5">
    <location>
        <begin position="58"/>
        <end position="87"/>
    </location>
</feature>
<dbReference type="InterPro" id="IPR036855">
    <property type="entry name" value="Znf_CCCH_sf"/>
</dbReference>
<feature type="region of interest" description="Disordered" evidence="5">
    <location>
        <begin position="496"/>
        <end position="520"/>
    </location>
</feature>
<feature type="compositionally biased region" description="Basic and acidic residues" evidence="5">
    <location>
        <begin position="375"/>
        <end position="390"/>
    </location>
</feature>
<dbReference type="Pfam" id="PF18044">
    <property type="entry name" value="zf-CCCH_4"/>
    <property type="match status" value="1"/>
</dbReference>
<dbReference type="InterPro" id="IPR000571">
    <property type="entry name" value="Znf_CCCH"/>
</dbReference>
<dbReference type="GO" id="GO:0008270">
    <property type="term" value="F:zinc ion binding"/>
    <property type="evidence" value="ECO:0007669"/>
    <property type="project" value="UniProtKB-KW"/>
</dbReference>
<keyword evidence="1 4" id="KW-0479">Metal-binding</keyword>
<feature type="region of interest" description="Disordered" evidence="5">
    <location>
        <begin position="135"/>
        <end position="200"/>
    </location>
</feature>
<comment type="caution">
    <text evidence="7">The sequence shown here is derived from an EMBL/GenBank/DDBJ whole genome shotgun (WGS) entry which is preliminary data.</text>
</comment>
<dbReference type="OMA" id="RASDQCH"/>
<protein>
    <recommendedName>
        <fullName evidence="6">C3H1-type domain-containing protein</fullName>
    </recommendedName>
</protein>
<evidence type="ECO:0000256" key="2">
    <source>
        <dbReference type="ARBA" id="ARBA00022771"/>
    </source>
</evidence>
<gene>
    <name evidence="7" type="ORF">HHK36_007927</name>
</gene>
<feature type="domain" description="C3H1-type" evidence="6">
    <location>
        <begin position="344"/>
        <end position="371"/>
    </location>
</feature>
<dbReference type="AlphaFoldDB" id="A0A834ZI45"/>
<feature type="region of interest" description="Disordered" evidence="5">
    <location>
        <begin position="369"/>
        <end position="390"/>
    </location>
</feature>
<feature type="zinc finger region" description="C3H1-type" evidence="4">
    <location>
        <begin position="344"/>
        <end position="371"/>
    </location>
</feature>
<feature type="compositionally biased region" description="Basic and acidic residues" evidence="5">
    <location>
        <begin position="872"/>
        <end position="908"/>
    </location>
</feature>
<dbReference type="OrthoDB" id="411372at2759"/>
<evidence type="ECO:0000259" key="6">
    <source>
        <dbReference type="PROSITE" id="PS50103"/>
    </source>
</evidence>
<accession>A0A834ZI45</accession>
<keyword evidence="2 4" id="KW-0863">Zinc-finger</keyword>
<evidence type="ECO:0000313" key="7">
    <source>
        <dbReference type="EMBL" id="KAF8405850.1"/>
    </source>
</evidence>
<feature type="zinc finger region" description="C3H1-type" evidence="4">
    <location>
        <begin position="192"/>
        <end position="219"/>
    </location>
</feature>
<sequence length="1016" mass="112887">MQKIVLHLGWEKVGIVDTASLEGTMMTEGVRKRKSKWDLKEETLLPYEIRQDDASYGKAGESIKDKESKSGWNSTEVANNHDPKWSDMEANDIMKSKANSGWSCSEPLLGKKGAQKDDNINKDCNEILEHTTAWARDKSHSTSMSPGVDAWRHQNRSRSPKRGWSRSRSRSPPQSFKRESEGWSNKSRNGSGVSARPCKDFSAGRCRRGVQCRFLHHNRNYDDRRHSENGPADIRDSRHERGASRYAKTEESTDYRRDKISHGIGNHYEGNWEKYGTPRNSRSTTGCNDFLKGKCYRGSSCKYVHAASADVHGGSTKELTREREHDRRDKNALFEYEHKREYNMTGSTPCKYFATGNCRNGEYCRFSHAGPAHASPDKSRDDRWGHNLDNENKPWGGSKWDDTSSVFDITKSPEWSDNKFGKVGIPKPMATERSMDENENRKWGGPTWSNKAAEGYGYESTLCRIEDNDVGMGVPNSMGTEKLLDGTDIHYAEASKERHPHHIDKEEPGHMSQGSQSQTLNEISLSNSESAGMGKLLDGTSIHSAGANKEKYPHHIDKEEPGCMPHDSQSQTLNEISLPLHEKNITHEIADQQQRSAVVVQQMVPENSYVQHNPSLRGDAAAVAFPCKDYNAIRNSARSHNEVNFSANVLPMVSVPGQSFNQNGHNFGAQPLSSFNIIGHSQQILPPNTPSGHNFDLNGQVPSNQTLFHQGEFIKRPDMVDLKMSQVTSGTPLTQNVVTSEQVAQITNLSASLSQIFGKGQQLPQLYAALNPPSATGLVPSLPISAGVVSAVAPASIQPNPATWSEKQYDTIGDSVELHKPDINNHPPSSNPIEQKHAAVVDPQIPSKSFSPSSVTGGPTGGNPYKSGGSEEELHHESDKFKQLEPVENIEAKGNNDEVEASKKEQENGHSQNTDPDVQVDEGNKSKDAKEMRTFKFALVEFVKEILKPTWREGQMSKEAHKTIVKKVVDKVTGAIQGAHIPQTQEKIDHYLSYSKPKLTKLVQVRANSNSLPGHI</sequence>
<dbReference type="Pfam" id="PF14608">
    <property type="entry name" value="zf-CCCH_2"/>
    <property type="match status" value="1"/>
</dbReference>
<dbReference type="Proteomes" id="UP000655225">
    <property type="component" value="Unassembled WGS sequence"/>
</dbReference>
<dbReference type="SUPFAM" id="SSF90229">
    <property type="entry name" value="CCCH zinc finger"/>
    <property type="match status" value="1"/>
</dbReference>
<feature type="region of interest" description="Disordered" evidence="5">
    <location>
        <begin position="221"/>
        <end position="254"/>
    </location>
</feature>
<feature type="compositionally biased region" description="Polar residues" evidence="5">
    <location>
        <begin position="182"/>
        <end position="192"/>
    </location>
</feature>